<dbReference type="InterPro" id="IPR050392">
    <property type="entry name" value="Collagen/C1q_domain"/>
</dbReference>
<dbReference type="SMART" id="SM00110">
    <property type="entry name" value="C1Q"/>
    <property type="match status" value="1"/>
</dbReference>
<name>A0A9D4FW55_DREPO</name>
<feature type="domain" description="C1q" evidence="3">
    <location>
        <begin position="35"/>
        <end position="170"/>
    </location>
</feature>
<dbReference type="GO" id="GO:0031012">
    <property type="term" value="C:extracellular matrix"/>
    <property type="evidence" value="ECO:0007669"/>
    <property type="project" value="TreeGrafter"/>
</dbReference>
<dbReference type="AlphaFoldDB" id="A0A9D4FW55"/>
<evidence type="ECO:0000313" key="4">
    <source>
        <dbReference type="EMBL" id="KAH3804704.1"/>
    </source>
</evidence>
<dbReference type="Pfam" id="PF00386">
    <property type="entry name" value="C1q"/>
    <property type="match status" value="1"/>
</dbReference>
<sequence>MVEAMTLKRESSRLLSVECTYSPYNIALFLSSAQRVVPLVNFQAVFESIQFVLQPNDNVVFEKVMANDGGGYDPKTGKFTAPVGGVYIFTVQYCPLYYHEVGFEIVQGEIPLQRSAQESVDSTVCVNMQVVSKVEQGANVWVRATAKSTLHPENIHWNTFAGLLIHAIEN</sequence>
<accession>A0A9D4FW55</accession>
<evidence type="ECO:0000256" key="2">
    <source>
        <dbReference type="ARBA" id="ARBA00022525"/>
    </source>
</evidence>
<dbReference type="PROSITE" id="PS50871">
    <property type="entry name" value="C1Q"/>
    <property type="match status" value="1"/>
</dbReference>
<evidence type="ECO:0000313" key="5">
    <source>
        <dbReference type="Proteomes" id="UP000828390"/>
    </source>
</evidence>
<reference evidence="4" key="1">
    <citation type="journal article" date="2019" name="bioRxiv">
        <title>The Genome of the Zebra Mussel, Dreissena polymorpha: A Resource for Invasive Species Research.</title>
        <authorList>
            <person name="McCartney M.A."/>
            <person name="Auch B."/>
            <person name="Kono T."/>
            <person name="Mallez S."/>
            <person name="Zhang Y."/>
            <person name="Obille A."/>
            <person name="Becker A."/>
            <person name="Abrahante J.E."/>
            <person name="Garbe J."/>
            <person name="Badalamenti J.P."/>
            <person name="Herman A."/>
            <person name="Mangelson H."/>
            <person name="Liachko I."/>
            <person name="Sullivan S."/>
            <person name="Sone E.D."/>
            <person name="Koren S."/>
            <person name="Silverstein K.A.T."/>
            <person name="Beckman K.B."/>
            <person name="Gohl D.M."/>
        </authorList>
    </citation>
    <scope>NUCLEOTIDE SEQUENCE</scope>
    <source>
        <strain evidence="4">Duluth1</strain>
        <tissue evidence="4">Whole animal</tissue>
    </source>
</reference>
<reference evidence="4" key="2">
    <citation type="submission" date="2020-11" db="EMBL/GenBank/DDBJ databases">
        <authorList>
            <person name="McCartney M.A."/>
            <person name="Auch B."/>
            <person name="Kono T."/>
            <person name="Mallez S."/>
            <person name="Becker A."/>
            <person name="Gohl D.M."/>
            <person name="Silverstein K.A.T."/>
            <person name="Koren S."/>
            <person name="Bechman K.B."/>
            <person name="Herman A."/>
            <person name="Abrahante J.E."/>
            <person name="Garbe J."/>
        </authorList>
    </citation>
    <scope>NUCLEOTIDE SEQUENCE</scope>
    <source>
        <strain evidence="4">Duluth1</strain>
        <tissue evidence="4">Whole animal</tissue>
    </source>
</reference>
<evidence type="ECO:0000256" key="1">
    <source>
        <dbReference type="ARBA" id="ARBA00004613"/>
    </source>
</evidence>
<evidence type="ECO:0000259" key="3">
    <source>
        <dbReference type="PROSITE" id="PS50871"/>
    </source>
</evidence>
<protein>
    <recommendedName>
        <fullName evidence="3">C1q domain-containing protein</fullName>
    </recommendedName>
</protein>
<dbReference type="SUPFAM" id="SSF49842">
    <property type="entry name" value="TNF-like"/>
    <property type="match status" value="1"/>
</dbReference>
<dbReference type="GO" id="GO:0005576">
    <property type="term" value="C:extracellular region"/>
    <property type="evidence" value="ECO:0007669"/>
    <property type="project" value="UniProtKB-SubCell"/>
</dbReference>
<dbReference type="Gene3D" id="2.60.120.40">
    <property type="match status" value="1"/>
</dbReference>
<gene>
    <name evidence="4" type="ORF">DPMN_132992</name>
</gene>
<comment type="caution">
    <text evidence="4">The sequence shown here is derived from an EMBL/GenBank/DDBJ whole genome shotgun (WGS) entry which is preliminary data.</text>
</comment>
<keyword evidence="2" id="KW-0964">Secreted</keyword>
<comment type="subcellular location">
    <subcellularLocation>
        <location evidence="1">Secreted</location>
    </subcellularLocation>
</comment>
<proteinExistence type="predicted"/>
<keyword evidence="5" id="KW-1185">Reference proteome</keyword>
<dbReference type="PRINTS" id="PR00007">
    <property type="entry name" value="COMPLEMNTC1Q"/>
</dbReference>
<dbReference type="PANTHER" id="PTHR15427">
    <property type="entry name" value="EMILIN ELASTIN MICROFIBRIL INTERFACE-LOCATED PROTEIN ELASTIN MICROFIBRIL INTERFACER"/>
    <property type="match status" value="1"/>
</dbReference>
<dbReference type="Proteomes" id="UP000828390">
    <property type="component" value="Unassembled WGS sequence"/>
</dbReference>
<dbReference type="PANTHER" id="PTHR15427:SF2">
    <property type="entry name" value="EMILIN-3"/>
    <property type="match status" value="1"/>
</dbReference>
<dbReference type="InterPro" id="IPR001073">
    <property type="entry name" value="C1q_dom"/>
</dbReference>
<organism evidence="4 5">
    <name type="scientific">Dreissena polymorpha</name>
    <name type="common">Zebra mussel</name>
    <name type="synonym">Mytilus polymorpha</name>
    <dbReference type="NCBI Taxonomy" id="45954"/>
    <lineage>
        <taxon>Eukaryota</taxon>
        <taxon>Metazoa</taxon>
        <taxon>Spiralia</taxon>
        <taxon>Lophotrochozoa</taxon>
        <taxon>Mollusca</taxon>
        <taxon>Bivalvia</taxon>
        <taxon>Autobranchia</taxon>
        <taxon>Heteroconchia</taxon>
        <taxon>Euheterodonta</taxon>
        <taxon>Imparidentia</taxon>
        <taxon>Neoheterodontei</taxon>
        <taxon>Myida</taxon>
        <taxon>Dreissenoidea</taxon>
        <taxon>Dreissenidae</taxon>
        <taxon>Dreissena</taxon>
    </lineage>
</organism>
<dbReference type="InterPro" id="IPR008983">
    <property type="entry name" value="Tumour_necrosis_fac-like_dom"/>
</dbReference>
<dbReference type="EMBL" id="JAIWYP010000006">
    <property type="protein sequence ID" value="KAH3804704.1"/>
    <property type="molecule type" value="Genomic_DNA"/>
</dbReference>